<dbReference type="Pfam" id="PF01814">
    <property type="entry name" value="Hemerythrin"/>
    <property type="match status" value="1"/>
</dbReference>
<evidence type="ECO:0000259" key="1">
    <source>
        <dbReference type="Pfam" id="PF01814"/>
    </source>
</evidence>
<protein>
    <submittedName>
        <fullName evidence="2">Iron-sulfur cluster repair protein YtfE (RIC family)</fullName>
    </submittedName>
</protein>
<dbReference type="EMBL" id="JACHIN010000002">
    <property type="protein sequence ID" value="MBB5076713.1"/>
    <property type="molecule type" value="Genomic_DNA"/>
</dbReference>
<dbReference type="Gene3D" id="1.20.120.520">
    <property type="entry name" value="nmb1532 protein domain like"/>
    <property type="match status" value="1"/>
</dbReference>
<evidence type="ECO:0000313" key="3">
    <source>
        <dbReference type="Proteomes" id="UP000568380"/>
    </source>
</evidence>
<organism evidence="2 3">
    <name type="scientific">Nonomuraea endophytica</name>
    <dbReference type="NCBI Taxonomy" id="714136"/>
    <lineage>
        <taxon>Bacteria</taxon>
        <taxon>Bacillati</taxon>
        <taxon>Actinomycetota</taxon>
        <taxon>Actinomycetes</taxon>
        <taxon>Streptosporangiales</taxon>
        <taxon>Streptosporangiaceae</taxon>
        <taxon>Nonomuraea</taxon>
    </lineage>
</organism>
<name>A0A7W8A1J1_9ACTN</name>
<sequence length="220" mass="24403">MSTVQIPTFTARGGAGQEPEPNLTSMYVIHRAMLADLRRLTALLARPGSLGVARVAVLREYVSSLLVEIDHHHANEDDLLWPIIERTAGPAVDLNPFTDDHAMLEPLLNRCRRAVHGDPAALGTELAELLALLDEHIAEEESDLFPIVSRFVPHQAYAWVEKQVAKRATLKELTFTVPWLASYATKQELDGLLADAGAPFRVLLAVTRGRYARRVRLLFG</sequence>
<proteinExistence type="predicted"/>
<comment type="caution">
    <text evidence="2">The sequence shown here is derived from an EMBL/GenBank/DDBJ whole genome shotgun (WGS) entry which is preliminary data.</text>
</comment>
<keyword evidence="3" id="KW-1185">Reference proteome</keyword>
<dbReference type="CDD" id="cd12108">
    <property type="entry name" value="Hr-like"/>
    <property type="match status" value="1"/>
</dbReference>
<reference evidence="2 3" key="1">
    <citation type="submission" date="2020-08" db="EMBL/GenBank/DDBJ databases">
        <title>Genomic Encyclopedia of Type Strains, Phase IV (KMG-IV): sequencing the most valuable type-strain genomes for metagenomic binning, comparative biology and taxonomic classification.</title>
        <authorList>
            <person name="Goeker M."/>
        </authorList>
    </citation>
    <scope>NUCLEOTIDE SEQUENCE [LARGE SCALE GENOMIC DNA]</scope>
    <source>
        <strain evidence="2 3">DSM 45385</strain>
    </source>
</reference>
<dbReference type="AlphaFoldDB" id="A0A7W8A1J1"/>
<evidence type="ECO:0000313" key="2">
    <source>
        <dbReference type="EMBL" id="MBB5076713.1"/>
    </source>
</evidence>
<accession>A0A7W8A1J1</accession>
<dbReference type="InterPro" id="IPR012312">
    <property type="entry name" value="Hemerythrin-like"/>
</dbReference>
<gene>
    <name evidence="2" type="ORF">HNR40_002177</name>
</gene>
<dbReference type="Proteomes" id="UP000568380">
    <property type="component" value="Unassembled WGS sequence"/>
</dbReference>
<feature type="domain" description="Hemerythrin-like" evidence="1">
    <location>
        <begin position="29"/>
        <end position="147"/>
    </location>
</feature>
<dbReference type="RefSeq" id="WP_184960261.1">
    <property type="nucleotide sequence ID" value="NZ_JACHIN010000002.1"/>
</dbReference>